<protein>
    <recommendedName>
        <fullName evidence="4">Transglutaminase domain-containing protein</fullName>
    </recommendedName>
</protein>
<organism evidence="2 3">
    <name type="scientific">Natranaeroarchaeum aerophilus</name>
    <dbReference type="NCBI Taxonomy" id="2917711"/>
    <lineage>
        <taxon>Archaea</taxon>
        <taxon>Methanobacteriati</taxon>
        <taxon>Methanobacteriota</taxon>
        <taxon>Stenosarchaea group</taxon>
        <taxon>Halobacteria</taxon>
        <taxon>Halobacteriales</taxon>
        <taxon>Natronoarchaeaceae</taxon>
        <taxon>Natranaeroarchaeum</taxon>
    </lineage>
</organism>
<dbReference type="PROSITE" id="PS51257">
    <property type="entry name" value="PROKAR_LIPOPROTEIN"/>
    <property type="match status" value="1"/>
</dbReference>
<reference evidence="2 3" key="1">
    <citation type="journal article" date="2022" name="Syst. Appl. Microbiol.">
        <title>Natronocalculus amylovorans gen. nov., sp. nov., and Natranaeroarchaeum aerophilus sp. nov., dominant culturable amylolytic natronoarchaea from hypersaline soda lakes in southwestern Siberia.</title>
        <authorList>
            <person name="Sorokin D.Y."/>
            <person name="Elcheninov A.G."/>
            <person name="Khizhniak T.V."/>
            <person name="Koenen M."/>
            <person name="Bale N.J."/>
            <person name="Damste J.S.S."/>
            <person name="Kublanov I.V."/>
        </authorList>
    </citation>
    <scope>NUCLEOTIDE SEQUENCE [LARGE SCALE GENOMIC DNA]</scope>
    <source>
        <strain evidence="2 3">AArc-St1-1</strain>
    </source>
</reference>
<name>A0AAE3FTM8_9EURY</name>
<dbReference type="AlphaFoldDB" id="A0AAE3FTM8"/>
<evidence type="ECO:0000313" key="2">
    <source>
        <dbReference type="EMBL" id="MCL9814399.1"/>
    </source>
</evidence>
<feature type="compositionally biased region" description="Basic and acidic residues" evidence="1">
    <location>
        <begin position="174"/>
        <end position="184"/>
    </location>
</feature>
<feature type="region of interest" description="Disordered" evidence="1">
    <location>
        <begin position="315"/>
        <end position="335"/>
    </location>
</feature>
<evidence type="ECO:0008006" key="4">
    <source>
        <dbReference type="Google" id="ProtNLM"/>
    </source>
</evidence>
<evidence type="ECO:0000256" key="1">
    <source>
        <dbReference type="SAM" id="MobiDB-lite"/>
    </source>
</evidence>
<proteinExistence type="predicted"/>
<keyword evidence="3" id="KW-1185">Reference proteome</keyword>
<dbReference type="Proteomes" id="UP001202674">
    <property type="component" value="Unassembled WGS sequence"/>
</dbReference>
<dbReference type="EMBL" id="JAKRVY010000007">
    <property type="protein sequence ID" value="MCL9814399.1"/>
    <property type="molecule type" value="Genomic_DNA"/>
</dbReference>
<comment type="caution">
    <text evidence="2">The sequence shown here is derived from an EMBL/GenBank/DDBJ whole genome shotgun (WGS) entry which is preliminary data.</text>
</comment>
<evidence type="ECO:0000313" key="3">
    <source>
        <dbReference type="Proteomes" id="UP001202674"/>
    </source>
</evidence>
<gene>
    <name evidence="2" type="ORF">AArcSt11_12130</name>
</gene>
<feature type="compositionally biased region" description="Polar residues" evidence="1">
    <location>
        <begin position="316"/>
        <end position="325"/>
    </location>
</feature>
<dbReference type="RefSeq" id="WP_250597403.1">
    <property type="nucleotide sequence ID" value="NZ_JAKRVY010000007.1"/>
</dbReference>
<accession>A0AAE3FTM8</accession>
<feature type="region of interest" description="Disordered" evidence="1">
    <location>
        <begin position="172"/>
        <end position="200"/>
    </location>
</feature>
<sequence>MERRNLLGLLGSGTAAGLAGCMGILEEDVEGEEEENDTKESEERIPTNFDNEEYIHNQNRIPIEDGKRVKGHNLYVVDVRDVTDDMLTVYLQASVNPVADYDINVHCTPVGPEKSGEWEFAGVEAAGASYEEETDTWVGSSGGYNLRYVMDRFEPDNLIASKTFPKNVFGMEYGDDKKPSDPEHPATTTEGSRAHETVREDGDSAIWEFDLEWEPPLYEPFVFTFTWDDDKTHSPRSGEVITQTPQMVRVGTDEYIHHDFGSGYNATATWDNYEMEDAYRTEVDSSGGTITGRMSRLSHYGRFSDVNKELAEKGNRANNTRSYSPHGTEFVPTTPDGYMDTKLQNVWAVSYEFDTETLDEARATAEAHKTGGNDSRDVYDLINADEVLNHDIVQDVARQIGDVCEGYGATDTPSQVRFVADFIQYMNHTWEIGDGPDRNYLAPGTAHPVETLARGYGDCKDFTVLGNALLEQEPFNCTMHAASIPNVSRYNANDNSGHVTSAVHFDDFGIDGIVEDDLYEKPPLSCEPLEIDADDGKYIYIETSAPFELGYIHEDWDYDDPSNDITYYM</sequence>